<proteinExistence type="predicted"/>
<keyword evidence="2" id="KW-1185">Reference proteome</keyword>
<dbReference type="EMBL" id="CM000950">
    <property type="protein sequence ID" value="EFH32321.1"/>
    <property type="molecule type" value="Genomic_DNA"/>
</dbReference>
<reference evidence="2" key="2">
    <citation type="submission" date="2009-10" db="EMBL/GenBank/DDBJ databases">
        <title>The genome sequence of Streptomyces pristinaespiralis strain ATCC 25486.</title>
        <authorList>
            <consortium name="The Broad Institute Genome Sequencing Platform"/>
            <consortium name="Broad Institute Microbial Sequencing Center"/>
            <person name="Fischbach M."/>
            <person name="Godfrey P."/>
            <person name="Ward D."/>
            <person name="Young S."/>
            <person name="Zeng Q."/>
            <person name="Koehrsen M."/>
            <person name="Alvarado L."/>
            <person name="Berlin A.M."/>
            <person name="Bochicchio J."/>
            <person name="Borenstein D."/>
            <person name="Chapman S.B."/>
            <person name="Chen Z."/>
            <person name="Engels R."/>
            <person name="Freedman E."/>
            <person name="Gellesch M."/>
            <person name="Goldberg J."/>
            <person name="Griggs A."/>
            <person name="Gujja S."/>
            <person name="Heilman E.R."/>
            <person name="Heiman D.I."/>
            <person name="Hepburn T.A."/>
            <person name="Howarth C."/>
            <person name="Jen D."/>
            <person name="Larson L."/>
            <person name="Lewis B."/>
            <person name="Mehta T."/>
            <person name="Park D."/>
            <person name="Pearson M."/>
            <person name="Richards J."/>
            <person name="Roberts A."/>
            <person name="Saif S."/>
            <person name="Shea T.D."/>
            <person name="Shenoy N."/>
            <person name="Sisk P."/>
            <person name="Stolte C."/>
            <person name="Sykes S.N."/>
            <person name="Thomson T."/>
            <person name="Walk T."/>
            <person name="White J."/>
            <person name="Yandava C."/>
            <person name="Straight P."/>
            <person name="Clardy J."/>
            <person name="Hung D."/>
            <person name="Kolter R."/>
            <person name="Mekalanos J."/>
            <person name="Walker S."/>
            <person name="Walsh C.T."/>
            <person name="Wieland-Brown L.C."/>
            <person name="Haas B."/>
            <person name="Nusbaum C."/>
            <person name="Birren B."/>
        </authorList>
    </citation>
    <scope>NUCLEOTIDE SEQUENCE [LARGE SCALE GENOMIC DNA]</scope>
    <source>
        <strain evidence="2">ATCC 25486 / DSM 40338 / CBS 914.69 / JCM 4507 / NBRC 13074 / NRRL 2958 / 5647</strain>
    </source>
</reference>
<dbReference type="AlphaFoldDB" id="D6X8D6"/>
<reference evidence="2" key="1">
    <citation type="submission" date="2008-02" db="EMBL/GenBank/DDBJ databases">
        <authorList>
            <consortium name="The Broad Institute Genome Sequencing Platform"/>
            <person name="Fischbach M."/>
            <person name="Ward D."/>
            <person name="Young S."/>
            <person name="Jaffe D."/>
            <person name="Gnerre S."/>
            <person name="Berlin A."/>
            <person name="Heiman D."/>
            <person name="Hepburn T."/>
            <person name="Sykes S."/>
            <person name="Alvarado L."/>
            <person name="Kodira C.D."/>
            <person name="Straight P."/>
            <person name="Clardy J."/>
            <person name="Hung D."/>
            <person name="Kolter R."/>
            <person name="Mekalanos J."/>
            <person name="Walker S."/>
            <person name="Walsh C.T."/>
            <person name="Lander E."/>
            <person name="Galagan J."/>
            <person name="Nusbaum C."/>
            <person name="Birren B."/>
        </authorList>
    </citation>
    <scope>NUCLEOTIDE SEQUENCE [LARGE SCALE GENOMIC DNA]</scope>
    <source>
        <strain evidence="2">ATCC 25486 / DSM 40338 / CBS 914.69 / JCM 4507 / NBRC 13074 / NRRL 2958 / 5647</strain>
    </source>
</reference>
<gene>
    <name evidence="1" type="ORF">SSDG_07588</name>
</gene>
<dbReference type="HOGENOM" id="CLU_2132183_0_0_11"/>
<accession>D6X8D6</accession>
<sequence length="113" mass="11868">MARGHACRRLIVLPAGGARIRYARPRSPAGLAQQTQVRGVRADGAARVLGTAGGRLGGADRVVQQGQGPLEVLADLLSVGVGVVVFESREGPQDLLHHAGLTARRPDRPRRAP</sequence>
<dbReference type="Proteomes" id="UP000002805">
    <property type="component" value="Chromosome"/>
</dbReference>
<evidence type="ECO:0000313" key="1">
    <source>
        <dbReference type="EMBL" id="EFH32321.1"/>
    </source>
</evidence>
<organism evidence="1 2">
    <name type="scientific">Streptomyces pristinaespiralis (strain ATCC 25486 / DSM 40338 / CBS 914.69 / JCM 4507 / KCC S-0507 / NBRC 13074 / NRRL 2958 / 5647)</name>
    <dbReference type="NCBI Taxonomy" id="457429"/>
    <lineage>
        <taxon>Bacteria</taxon>
        <taxon>Bacillati</taxon>
        <taxon>Actinomycetota</taxon>
        <taxon>Actinomycetes</taxon>
        <taxon>Kitasatosporales</taxon>
        <taxon>Streptomycetaceae</taxon>
        <taxon>Streptomyces</taxon>
    </lineage>
</organism>
<name>D6X8D6_STRE2</name>
<protein>
    <submittedName>
        <fullName evidence="1">Predicted protein</fullName>
    </submittedName>
</protein>
<evidence type="ECO:0000313" key="2">
    <source>
        <dbReference type="Proteomes" id="UP000002805"/>
    </source>
</evidence>